<dbReference type="PANTHER" id="PTHR47966">
    <property type="entry name" value="BETA-SITE APP-CLEAVING ENZYME, ISOFORM A-RELATED"/>
    <property type="match status" value="1"/>
</dbReference>
<dbReference type="STRING" id="4846.A0A367IU57"/>
<dbReference type="EMBL" id="PJQM01005712">
    <property type="protein sequence ID" value="RCH81011.1"/>
    <property type="molecule type" value="Genomic_DNA"/>
</dbReference>
<evidence type="ECO:0000313" key="3">
    <source>
        <dbReference type="EMBL" id="RCH81011.1"/>
    </source>
</evidence>
<reference evidence="3 4" key="1">
    <citation type="journal article" date="2018" name="G3 (Bethesda)">
        <title>Phylogenetic and Phylogenomic Definition of Rhizopus Species.</title>
        <authorList>
            <person name="Gryganskyi A.P."/>
            <person name="Golan J."/>
            <person name="Dolatabadi S."/>
            <person name="Mondo S."/>
            <person name="Robb S."/>
            <person name="Idnurm A."/>
            <person name="Muszewska A."/>
            <person name="Steczkiewicz K."/>
            <person name="Masonjones S."/>
            <person name="Liao H.L."/>
            <person name="Gajdeczka M.T."/>
            <person name="Anike F."/>
            <person name="Vuek A."/>
            <person name="Anishchenko I.M."/>
            <person name="Voigt K."/>
            <person name="de Hoog G.S."/>
            <person name="Smith M.E."/>
            <person name="Heitman J."/>
            <person name="Vilgalys R."/>
            <person name="Stajich J.E."/>
        </authorList>
    </citation>
    <scope>NUCLEOTIDE SEQUENCE [LARGE SCALE GENOMIC DNA]</scope>
    <source>
        <strain evidence="3 4">LSU 92-RS-03</strain>
    </source>
</reference>
<dbReference type="InterPro" id="IPR033121">
    <property type="entry name" value="PEPTIDASE_A1"/>
</dbReference>
<dbReference type="PANTHER" id="PTHR47966:SF51">
    <property type="entry name" value="BETA-SITE APP-CLEAVING ENZYME, ISOFORM A-RELATED"/>
    <property type="match status" value="1"/>
</dbReference>
<dbReference type="SUPFAM" id="SSF50630">
    <property type="entry name" value="Acid proteases"/>
    <property type="match status" value="1"/>
</dbReference>
<organism evidence="3 4">
    <name type="scientific">Rhizopus stolonifer</name>
    <name type="common">Rhizopus nigricans</name>
    <dbReference type="NCBI Taxonomy" id="4846"/>
    <lineage>
        <taxon>Eukaryota</taxon>
        <taxon>Fungi</taxon>
        <taxon>Fungi incertae sedis</taxon>
        <taxon>Mucoromycota</taxon>
        <taxon>Mucoromycotina</taxon>
        <taxon>Mucoromycetes</taxon>
        <taxon>Mucorales</taxon>
        <taxon>Mucorineae</taxon>
        <taxon>Rhizopodaceae</taxon>
        <taxon>Rhizopus</taxon>
    </lineage>
</organism>
<name>A0A367IU57_RHIST</name>
<sequence>TTVTSGGTGLLKRSSSGDEEQVAGYLVIGGVDTSVIKGDVNYLRLADSEDGSAKNWDVCIRHAGFGDLRLEQEEKAIASISTSTSYISMPPDQADKFHAKFGGKYQSSTKNYLIKCSDAKKLPTLKMTLEDHIVELPPKYWIATVDADRDCCETKITRGSSDRDWVLGTSLTNAFYTSFDSENEKVGLAIKKGQEDDGRESSFISDIRLLLNDYVFYGNTGLSISKYFLSRIHSIIKPTLSFDTYFPARGLNSCESENHLYIHTAQVLTQILSILTNGSHHDTIEDTCVHYYLSLLLSSVSASDFFLKLGWENSQLKKDIYNASKPNFLVYNLTGSIKCFVVIAEFKSTEQNSYVESDMVKLTKQMKIALSELIINGVRKPKVCGIHCKGENVNTYVTDLSSPKLQKMINTSKVKLFKNLDRTSILPDAISHMLCLKEVASENRHKDGVYCAP</sequence>
<evidence type="ECO:0000313" key="4">
    <source>
        <dbReference type="Proteomes" id="UP000253551"/>
    </source>
</evidence>
<feature type="domain" description="Peptidase A1" evidence="2">
    <location>
        <begin position="1"/>
        <end position="189"/>
    </location>
</feature>
<feature type="non-terminal residue" evidence="3">
    <location>
        <position position="1"/>
    </location>
</feature>
<protein>
    <recommendedName>
        <fullName evidence="2">Peptidase A1 domain-containing protein</fullName>
    </recommendedName>
</protein>
<comment type="similarity">
    <text evidence="1">Belongs to the peptidase A1 family.</text>
</comment>
<dbReference type="AlphaFoldDB" id="A0A367IU57"/>
<evidence type="ECO:0000256" key="1">
    <source>
        <dbReference type="ARBA" id="ARBA00007447"/>
    </source>
</evidence>
<gene>
    <name evidence="3" type="ORF">CU098_004564</name>
</gene>
<evidence type="ECO:0000259" key="2">
    <source>
        <dbReference type="PROSITE" id="PS51767"/>
    </source>
</evidence>
<dbReference type="InterPro" id="IPR021109">
    <property type="entry name" value="Peptidase_aspartic_dom_sf"/>
</dbReference>
<dbReference type="Gene3D" id="2.40.70.10">
    <property type="entry name" value="Acid Proteases"/>
    <property type="match status" value="1"/>
</dbReference>
<dbReference type="InterPro" id="IPR001461">
    <property type="entry name" value="Aspartic_peptidase_A1"/>
</dbReference>
<dbReference type="Pfam" id="PF00026">
    <property type="entry name" value="Asp"/>
    <property type="match status" value="1"/>
</dbReference>
<dbReference type="GO" id="GO:0006508">
    <property type="term" value="P:proteolysis"/>
    <property type="evidence" value="ECO:0007669"/>
    <property type="project" value="InterPro"/>
</dbReference>
<comment type="caution">
    <text evidence="3">The sequence shown here is derived from an EMBL/GenBank/DDBJ whole genome shotgun (WGS) entry which is preliminary data.</text>
</comment>
<dbReference type="PROSITE" id="PS51767">
    <property type="entry name" value="PEPTIDASE_A1"/>
    <property type="match status" value="1"/>
</dbReference>
<dbReference type="Proteomes" id="UP000253551">
    <property type="component" value="Unassembled WGS sequence"/>
</dbReference>
<accession>A0A367IU57</accession>
<dbReference type="GO" id="GO:0004190">
    <property type="term" value="F:aspartic-type endopeptidase activity"/>
    <property type="evidence" value="ECO:0007669"/>
    <property type="project" value="InterPro"/>
</dbReference>
<keyword evidence="4" id="KW-1185">Reference proteome</keyword>
<proteinExistence type="inferred from homology"/>
<dbReference type="OrthoDB" id="2257951at2759"/>